<feature type="region of interest" description="Disordered" evidence="1">
    <location>
        <begin position="24"/>
        <end position="75"/>
    </location>
</feature>
<gene>
    <name evidence="3" type="ORF">HCN56_00660</name>
</gene>
<sequence length="221" mass="23461">MKSRLVLSVAVATTAGLLLSACSGGGSGAADDVKGAEVSSPSEDDMSKERESEDAEGDEGYSAEDVDRPKIELPGDMTKEFEDVDTDDPTERAVLADQAQYASAVDAAIAAGEVGPALDFYATGEGYADALELVTGFHEDGYRVAGATRYYNRSVTLRDERVATSSYCVDFSHAYSVDVETGEEFPDGDEQGLYSFRQVLNDSGVWQVEAWRAASGGEACD</sequence>
<keyword evidence="4" id="KW-1185">Reference proteome</keyword>
<organism evidence="3 4">
    <name type="scientific">Streptomyces lonarensis</name>
    <dbReference type="NCBI Taxonomy" id="700599"/>
    <lineage>
        <taxon>Bacteria</taxon>
        <taxon>Bacillati</taxon>
        <taxon>Actinomycetota</taxon>
        <taxon>Actinomycetes</taxon>
        <taxon>Kitasatosporales</taxon>
        <taxon>Streptomycetaceae</taxon>
        <taxon>Streptomyces</taxon>
    </lineage>
</organism>
<dbReference type="EMBL" id="JAAVJD010000002">
    <property type="protein sequence ID" value="NJQ04124.1"/>
    <property type="molecule type" value="Genomic_DNA"/>
</dbReference>
<dbReference type="PROSITE" id="PS51257">
    <property type="entry name" value="PROKAR_LIPOPROTEIN"/>
    <property type="match status" value="1"/>
</dbReference>
<evidence type="ECO:0000256" key="1">
    <source>
        <dbReference type="SAM" id="MobiDB-lite"/>
    </source>
</evidence>
<dbReference type="AlphaFoldDB" id="A0A7X6HXF4"/>
<feature type="chain" id="PRO_5039525809" description="Lipoprotein" evidence="2">
    <location>
        <begin position="21"/>
        <end position="221"/>
    </location>
</feature>
<protein>
    <recommendedName>
        <fullName evidence="5">Lipoprotein</fullName>
    </recommendedName>
</protein>
<proteinExistence type="predicted"/>
<evidence type="ECO:0000256" key="2">
    <source>
        <dbReference type="SAM" id="SignalP"/>
    </source>
</evidence>
<comment type="caution">
    <text evidence="3">The sequence shown here is derived from an EMBL/GenBank/DDBJ whole genome shotgun (WGS) entry which is preliminary data.</text>
</comment>
<dbReference type="Proteomes" id="UP000578686">
    <property type="component" value="Unassembled WGS sequence"/>
</dbReference>
<feature type="signal peptide" evidence="2">
    <location>
        <begin position="1"/>
        <end position="20"/>
    </location>
</feature>
<keyword evidence="2" id="KW-0732">Signal</keyword>
<evidence type="ECO:0008006" key="5">
    <source>
        <dbReference type="Google" id="ProtNLM"/>
    </source>
</evidence>
<name>A0A7X6HXF4_9ACTN</name>
<evidence type="ECO:0000313" key="3">
    <source>
        <dbReference type="EMBL" id="NJQ04124.1"/>
    </source>
</evidence>
<accession>A0A7X6HXF4</accession>
<feature type="compositionally biased region" description="Acidic residues" evidence="1">
    <location>
        <begin position="52"/>
        <end position="64"/>
    </location>
</feature>
<feature type="compositionally biased region" description="Basic and acidic residues" evidence="1">
    <location>
        <begin position="65"/>
        <end position="75"/>
    </location>
</feature>
<evidence type="ECO:0000313" key="4">
    <source>
        <dbReference type="Proteomes" id="UP000578686"/>
    </source>
</evidence>
<dbReference type="RefSeq" id="WP_167967426.1">
    <property type="nucleotide sequence ID" value="NZ_BHZG01000184.1"/>
</dbReference>
<reference evidence="3 4" key="1">
    <citation type="submission" date="2020-03" db="EMBL/GenBank/DDBJ databases">
        <title>Draft genome of Streptomyces sp. ventii, isolated from the Axial Seamount in the Pacific Ocean, and resequencing of the two type strains Streptomyces lonarensis strain NCL 716 and Streptomyces bohaiensis strain 11A07.</title>
        <authorList>
            <person name="Loughran R.M."/>
            <person name="Pfannmuller K.M."/>
            <person name="Wasson B.J."/>
            <person name="Deadmond M.C."/>
            <person name="Paddock B.E."/>
            <person name="Koyack M.J."/>
            <person name="Gallegos D.A."/>
            <person name="Mitchell E.A."/>
            <person name="Ushijima B."/>
            <person name="Saw J.H."/>
            <person name="Mcphail K.L."/>
            <person name="Videau P."/>
        </authorList>
    </citation>
    <scope>NUCLEOTIDE SEQUENCE [LARGE SCALE GENOMIC DNA]</scope>
    <source>
        <strain evidence="3 4">NCL716</strain>
    </source>
</reference>